<organism evidence="2 3">
    <name type="scientific">Maribacter polysiphoniae</name>
    <dbReference type="NCBI Taxonomy" id="429344"/>
    <lineage>
        <taxon>Bacteria</taxon>
        <taxon>Pseudomonadati</taxon>
        <taxon>Bacteroidota</taxon>
        <taxon>Flavobacteriia</taxon>
        <taxon>Flavobacteriales</taxon>
        <taxon>Flavobacteriaceae</taxon>
        <taxon>Maribacter</taxon>
    </lineage>
</organism>
<proteinExistence type="predicted"/>
<feature type="signal peptide" evidence="1">
    <location>
        <begin position="1"/>
        <end position="26"/>
    </location>
</feature>
<evidence type="ECO:0000313" key="3">
    <source>
        <dbReference type="Proteomes" id="UP000245667"/>
    </source>
</evidence>
<gene>
    <name evidence="2" type="ORF">LX92_02856</name>
</gene>
<keyword evidence="1" id="KW-0732">Signal</keyword>
<protein>
    <submittedName>
        <fullName evidence="2">Uncharacterized protein DUF4412</fullName>
    </submittedName>
</protein>
<dbReference type="Proteomes" id="UP000245667">
    <property type="component" value="Unassembled WGS sequence"/>
</dbReference>
<feature type="chain" id="PRO_5016466967" evidence="1">
    <location>
        <begin position="27"/>
        <end position="275"/>
    </location>
</feature>
<name>A0A316DX08_9FLAO</name>
<accession>A0A316DX08</accession>
<evidence type="ECO:0000313" key="2">
    <source>
        <dbReference type="EMBL" id="PWK22917.1"/>
    </source>
</evidence>
<dbReference type="EMBL" id="QGGQ01000006">
    <property type="protein sequence ID" value="PWK22917.1"/>
    <property type="molecule type" value="Genomic_DNA"/>
</dbReference>
<reference evidence="2 3" key="1">
    <citation type="submission" date="2018-05" db="EMBL/GenBank/DDBJ databases">
        <title>Genomic Encyclopedia of Archaeal and Bacterial Type Strains, Phase II (KMG-II): from individual species to whole genera.</title>
        <authorList>
            <person name="Goeker M."/>
        </authorList>
    </citation>
    <scope>NUCLEOTIDE SEQUENCE [LARGE SCALE GENOMIC DNA]</scope>
    <source>
        <strain evidence="2 3">DSM 23514</strain>
    </source>
</reference>
<comment type="caution">
    <text evidence="2">The sequence shown here is derived from an EMBL/GenBank/DDBJ whole genome shotgun (WGS) entry which is preliminary data.</text>
</comment>
<dbReference type="AlphaFoldDB" id="A0A316DX08"/>
<sequence>MKNIIIMKKIAITVFFLLAFIGNVQQAEAQFFKKLKERVKEKTEYVVVEKTSDKVAEKASNSLDKAFEINPFSMGKGKVDPTLVPDSYDFSWKYSLNMKTKDGDIVFHYFLQPGQPYFGFTTPLMESMFTVMDNGRKITVMYMQSEKSPAIMANSMPDDLDIEEANDESATFGYESLPDKEIMGYTCTGVKATNDRYEISMYFTADAPVSFNDIYKNQNKNMPAGLENYFGEDDYVLMLEMQMIDHKKKKMSATMECIGLEEVQKTIIKSDYNIR</sequence>
<evidence type="ECO:0000256" key="1">
    <source>
        <dbReference type="SAM" id="SignalP"/>
    </source>
</evidence>